<organism evidence="1">
    <name type="scientific">Cyprideis torosa</name>
    <dbReference type="NCBI Taxonomy" id="163714"/>
    <lineage>
        <taxon>Eukaryota</taxon>
        <taxon>Metazoa</taxon>
        <taxon>Ecdysozoa</taxon>
        <taxon>Arthropoda</taxon>
        <taxon>Crustacea</taxon>
        <taxon>Oligostraca</taxon>
        <taxon>Ostracoda</taxon>
        <taxon>Podocopa</taxon>
        <taxon>Podocopida</taxon>
        <taxon>Cytherocopina</taxon>
        <taxon>Cytheroidea</taxon>
        <taxon>Cytherideidae</taxon>
        <taxon>Cyprideis</taxon>
    </lineage>
</organism>
<accession>A0A7R8WHW1</accession>
<dbReference type="AlphaFoldDB" id="A0A7R8WHW1"/>
<name>A0A7R8WHW1_9CRUS</name>
<proteinExistence type="predicted"/>
<evidence type="ECO:0000313" key="1">
    <source>
        <dbReference type="EMBL" id="CAD7229245.1"/>
    </source>
</evidence>
<sequence>MVVQTPGGNSNATASNHKPNDMALFDLISNLTAVTIQRDYLTSTPVPLTIPRELGVVFNRNLRLAYNLQVPFLQHIVEQRLRELQSCPFDDNELRELLPSESNPETCHPLLNMLVFGKYDFCEDCQPAGLQHAILHTLPKDRLALLTRIKGDLKKLRPKSNQLRVVLQMHFKAMKQLQEKSPSVDITVLLQKKSCSEINEITRGSYDQDSFRSNLEKEIEWLDALKSLPEVEGGFRMAIGNLYHGIFGADYTDLLGRMERFLKQKDP</sequence>
<reference evidence="1" key="1">
    <citation type="submission" date="2020-11" db="EMBL/GenBank/DDBJ databases">
        <authorList>
            <person name="Tran Van P."/>
        </authorList>
    </citation>
    <scope>NUCLEOTIDE SEQUENCE</scope>
</reference>
<gene>
    <name evidence="1" type="ORF">CTOB1V02_LOCUS7118</name>
</gene>
<protein>
    <submittedName>
        <fullName evidence="1">Uncharacterized protein</fullName>
    </submittedName>
</protein>
<dbReference type="EMBL" id="OB661954">
    <property type="protein sequence ID" value="CAD7229245.1"/>
    <property type="molecule type" value="Genomic_DNA"/>
</dbReference>